<dbReference type="EMBL" id="SLWU01000032">
    <property type="protein sequence ID" value="TCO56510.1"/>
    <property type="molecule type" value="Genomic_DNA"/>
</dbReference>
<comment type="caution">
    <text evidence="10">The sequence shown here is derived from an EMBL/GenBank/DDBJ whole genome shotgun (WGS) entry which is preliminary data.</text>
</comment>
<gene>
    <name evidence="10" type="ORF">EV203_1325</name>
</gene>
<organism evidence="10 11">
    <name type="scientific">Caldanaerobacter subterraneus</name>
    <dbReference type="NCBI Taxonomy" id="911092"/>
    <lineage>
        <taxon>Bacteria</taxon>
        <taxon>Bacillati</taxon>
        <taxon>Bacillota</taxon>
        <taxon>Clostridia</taxon>
        <taxon>Thermoanaerobacterales</taxon>
        <taxon>Thermoanaerobacteraceae</taxon>
        <taxon>Caldanaerobacter</taxon>
    </lineage>
</organism>
<protein>
    <submittedName>
        <fullName evidence="10">Ger(X)C family germination protein</fullName>
    </submittedName>
</protein>
<keyword evidence="3" id="KW-0309">Germination</keyword>
<dbReference type="InterPro" id="IPR057336">
    <property type="entry name" value="GerAC_N"/>
</dbReference>
<sequence>MKRKTLLFILLIFLIFVLTGCWDKIEIEDRAFVMAIGIDLSNSNKKYVVTFQFPNVAQLAKGSGGGGSGGSEKPSFAVSEVADTIFSASRHISTRLDKALYLGHTQAIIFGKEVVENKTRFQEVLDSLDRSYELSRKVYLLVTPGKAQDILLKKYDLEPNTGAYIRDIFKHYNLTSIFPSVDYNKITKSLHETNGNAIIPRIVAGKNEVKIAGSAIIKDYKLAGWMEDDENMGYMFLTGLVKGGDVTVSVPADEEEVKVPFNVSNVIRRRGVKVENGKIIYRVKLDVEGDVTEYTFEKHGEMIKGDIVNLIERETSSKIKSMAYKAVNRFQKELKVDMLGIGDYIEKFYPSLWDEVGKDWDKIFPEIEIKVDVTSHVRRIGLFR</sequence>
<evidence type="ECO:0000256" key="2">
    <source>
        <dbReference type="ARBA" id="ARBA00007886"/>
    </source>
</evidence>
<dbReference type="PANTHER" id="PTHR35789:SF1">
    <property type="entry name" value="SPORE GERMINATION PROTEIN B3"/>
    <property type="match status" value="1"/>
</dbReference>
<dbReference type="Pfam" id="PF05504">
    <property type="entry name" value="Spore_GerAC"/>
    <property type="match status" value="1"/>
</dbReference>
<evidence type="ECO:0000256" key="3">
    <source>
        <dbReference type="ARBA" id="ARBA00022544"/>
    </source>
</evidence>
<keyword evidence="4" id="KW-0732">Signal</keyword>
<dbReference type="Gene3D" id="3.30.300.210">
    <property type="entry name" value="Nutrient germinant receptor protein C, domain 3"/>
    <property type="match status" value="1"/>
</dbReference>
<keyword evidence="5" id="KW-0472">Membrane</keyword>
<dbReference type="GO" id="GO:0016020">
    <property type="term" value="C:membrane"/>
    <property type="evidence" value="ECO:0007669"/>
    <property type="project" value="UniProtKB-SubCell"/>
</dbReference>
<name>A0A4V2S6M2_9THEO</name>
<comment type="similarity">
    <text evidence="2">Belongs to the GerABKC lipoprotein family.</text>
</comment>
<dbReference type="Proteomes" id="UP000294886">
    <property type="component" value="Unassembled WGS sequence"/>
</dbReference>
<dbReference type="AlphaFoldDB" id="A0A4V2S6M2"/>
<keyword evidence="6" id="KW-0564">Palmitate</keyword>
<comment type="subcellular location">
    <subcellularLocation>
        <location evidence="1">Membrane</location>
        <topology evidence="1">Lipid-anchor</topology>
    </subcellularLocation>
</comment>
<dbReference type="InterPro" id="IPR038501">
    <property type="entry name" value="Spore_GerAC_C_sf"/>
</dbReference>
<reference evidence="10 11" key="1">
    <citation type="submission" date="2019-03" db="EMBL/GenBank/DDBJ databases">
        <title>Genomic Encyclopedia of Type Strains, Phase IV (KMG-IV): sequencing the most valuable type-strain genomes for metagenomic binning, comparative biology and taxonomic classification.</title>
        <authorList>
            <person name="Goeker M."/>
        </authorList>
    </citation>
    <scope>NUCLEOTIDE SEQUENCE [LARGE SCALE GENOMIC DNA]</scope>
    <source>
        <strain evidence="10 11">DSM 13054</strain>
    </source>
</reference>
<dbReference type="PROSITE" id="PS51257">
    <property type="entry name" value="PROKAR_LIPOPROTEIN"/>
    <property type="match status" value="1"/>
</dbReference>
<feature type="domain" description="Spore germination GerAC-like C-terminal" evidence="8">
    <location>
        <begin position="213"/>
        <end position="381"/>
    </location>
</feature>
<feature type="domain" description="Spore germination protein N-terminal" evidence="9">
    <location>
        <begin position="23"/>
        <end position="202"/>
    </location>
</feature>
<dbReference type="RefSeq" id="WP_132040741.1">
    <property type="nucleotide sequence ID" value="NZ_SLWU01000032.1"/>
</dbReference>
<evidence type="ECO:0000256" key="1">
    <source>
        <dbReference type="ARBA" id="ARBA00004635"/>
    </source>
</evidence>
<evidence type="ECO:0000256" key="4">
    <source>
        <dbReference type="ARBA" id="ARBA00022729"/>
    </source>
</evidence>
<evidence type="ECO:0000256" key="5">
    <source>
        <dbReference type="ARBA" id="ARBA00023136"/>
    </source>
</evidence>
<dbReference type="GO" id="GO:0009847">
    <property type="term" value="P:spore germination"/>
    <property type="evidence" value="ECO:0007669"/>
    <property type="project" value="InterPro"/>
</dbReference>
<evidence type="ECO:0000256" key="6">
    <source>
        <dbReference type="ARBA" id="ARBA00023139"/>
    </source>
</evidence>
<dbReference type="PANTHER" id="PTHR35789">
    <property type="entry name" value="SPORE GERMINATION PROTEIN B3"/>
    <property type="match status" value="1"/>
</dbReference>
<proteinExistence type="inferred from homology"/>
<evidence type="ECO:0000256" key="7">
    <source>
        <dbReference type="ARBA" id="ARBA00023288"/>
    </source>
</evidence>
<dbReference type="InterPro" id="IPR008844">
    <property type="entry name" value="Spore_GerAC-like"/>
</dbReference>
<accession>A0A4V2S6M2</accession>
<dbReference type="Pfam" id="PF25198">
    <property type="entry name" value="Spore_GerAC_N"/>
    <property type="match status" value="1"/>
</dbReference>
<evidence type="ECO:0000313" key="11">
    <source>
        <dbReference type="Proteomes" id="UP000294886"/>
    </source>
</evidence>
<dbReference type="InterPro" id="IPR046953">
    <property type="entry name" value="Spore_GerAC-like_C"/>
</dbReference>
<evidence type="ECO:0000259" key="8">
    <source>
        <dbReference type="Pfam" id="PF05504"/>
    </source>
</evidence>
<evidence type="ECO:0000259" key="9">
    <source>
        <dbReference type="Pfam" id="PF25198"/>
    </source>
</evidence>
<keyword evidence="7" id="KW-0449">Lipoprotein</keyword>
<evidence type="ECO:0000313" key="10">
    <source>
        <dbReference type="EMBL" id="TCO56510.1"/>
    </source>
</evidence>
<dbReference type="NCBIfam" id="TIGR02887">
    <property type="entry name" value="spore_ger_x_C"/>
    <property type="match status" value="1"/>
</dbReference>